<dbReference type="InterPro" id="IPR051531">
    <property type="entry name" value="N-acetyltransferase"/>
</dbReference>
<dbReference type="InterPro" id="IPR000182">
    <property type="entry name" value="GNAT_dom"/>
</dbReference>
<keyword evidence="2" id="KW-0808">Transferase</keyword>
<evidence type="ECO:0000313" key="2">
    <source>
        <dbReference type="EMBL" id="RDY60831.1"/>
    </source>
</evidence>
<dbReference type="EMBL" id="QTJX01000001">
    <property type="protein sequence ID" value="RDY60831.1"/>
    <property type="molecule type" value="Genomic_DNA"/>
</dbReference>
<dbReference type="InterPro" id="IPR016181">
    <property type="entry name" value="Acyl_CoA_acyltransferase"/>
</dbReference>
<dbReference type="Proteomes" id="UP000261828">
    <property type="component" value="Unassembled WGS sequence"/>
</dbReference>
<evidence type="ECO:0000313" key="3">
    <source>
        <dbReference type="Proteomes" id="UP000261828"/>
    </source>
</evidence>
<gene>
    <name evidence="2" type="ORF">DX873_01215</name>
</gene>
<dbReference type="AlphaFoldDB" id="A0A371JSQ0"/>
<dbReference type="RefSeq" id="WP_116182714.1">
    <property type="nucleotide sequence ID" value="NZ_QTJX01000001.1"/>
</dbReference>
<name>A0A371JSQ0_9FLAO</name>
<dbReference type="PANTHER" id="PTHR43792:SF1">
    <property type="entry name" value="N-ACETYLTRANSFERASE DOMAIN-CONTAINING PROTEIN"/>
    <property type="match status" value="1"/>
</dbReference>
<evidence type="ECO:0000259" key="1">
    <source>
        <dbReference type="PROSITE" id="PS51186"/>
    </source>
</evidence>
<organism evidence="2 3">
    <name type="scientific">Flagellimonas nanhaiensis</name>
    <dbReference type="NCBI Taxonomy" id="2292706"/>
    <lineage>
        <taxon>Bacteria</taxon>
        <taxon>Pseudomonadati</taxon>
        <taxon>Bacteroidota</taxon>
        <taxon>Flavobacteriia</taxon>
        <taxon>Flavobacteriales</taxon>
        <taxon>Flavobacteriaceae</taxon>
        <taxon>Flagellimonas</taxon>
    </lineage>
</organism>
<keyword evidence="3" id="KW-1185">Reference proteome</keyword>
<sequence>MAKFLLENQTTERLQFRNLLPSDFETWLPFYHDPRSTQYWEGLPADPIEACQAQFARIFERYEENTGGMNALVLKTTGELVGICGLLVQTVDGIEELEIGYSVLPHFWQQGFAIEAAQKCKTYAFEHNFTDSLISIIHVDNIPSQKVALKNGMYLDKTTVYRDNPVHIFRVNRG</sequence>
<proteinExistence type="predicted"/>
<dbReference type="PANTHER" id="PTHR43792">
    <property type="entry name" value="GNAT FAMILY, PUTATIVE (AFU_ORTHOLOGUE AFUA_3G00765)-RELATED-RELATED"/>
    <property type="match status" value="1"/>
</dbReference>
<dbReference type="Pfam" id="PF13302">
    <property type="entry name" value="Acetyltransf_3"/>
    <property type="match status" value="1"/>
</dbReference>
<dbReference type="Gene3D" id="3.40.630.30">
    <property type="match status" value="1"/>
</dbReference>
<dbReference type="SUPFAM" id="SSF55729">
    <property type="entry name" value="Acyl-CoA N-acyltransferases (Nat)"/>
    <property type="match status" value="1"/>
</dbReference>
<accession>A0A371JSQ0</accession>
<dbReference type="PROSITE" id="PS51186">
    <property type="entry name" value="GNAT"/>
    <property type="match status" value="1"/>
</dbReference>
<feature type="domain" description="N-acetyltransferase" evidence="1">
    <location>
        <begin position="14"/>
        <end position="174"/>
    </location>
</feature>
<comment type="caution">
    <text evidence="2">The sequence shown here is derived from an EMBL/GenBank/DDBJ whole genome shotgun (WGS) entry which is preliminary data.</text>
</comment>
<reference evidence="2 3" key="1">
    <citation type="submission" date="2018-08" db="EMBL/GenBank/DDBJ databases">
        <title>Muricauda nanhaiensis sp. nov., isolated from seawater of the South China Sea.</title>
        <authorList>
            <person name="Dang Y."/>
        </authorList>
    </citation>
    <scope>NUCLEOTIDE SEQUENCE [LARGE SCALE GENOMIC DNA]</scope>
    <source>
        <strain evidence="2 3">SM1704</strain>
    </source>
</reference>
<dbReference type="GO" id="GO:0016747">
    <property type="term" value="F:acyltransferase activity, transferring groups other than amino-acyl groups"/>
    <property type="evidence" value="ECO:0007669"/>
    <property type="project" value="InterPro"/>
</dbReference>
<protein>
    <submittedName>
        <fullName evidence="2">N-acetyltransferase</fullName>
    </submittedName>
</protein>
<dbReference type="OrthoDB" id="9788916at2"/>